<reference evidence="2 3" key="1">
    <citation type="submission" date="2012-10" db="EMBL/GenBank/DDBJ databases">
        <title>Genome assembly of Amycolatopsis azurea DSM 43854.</title>
        <authorList>
            <person name="Khatri I."/>
            <person name="Kaur I."/>
            <person name="Subramanian S."/>
            <person name="Mayilraj S."/>
        </authorList>
    </citation>
    <scope>NUCLEOTIDE SEQUENCE [LARGE SCALE GENOMIC DNA]</scope>
    <source>
        <strain evidence="2 3">DSM 43854</strain>
    </source>
</reference>
<dbReference type="PATRIC" id="fig|1238180.3.peg.7344"/>
<accession>M2Q848</accession>
<dbReference type="Proteomes" id="UP000014137">
    <property type="component" value="Unassembled WGS sequence"/>
</dbReference>
<organism evidence="2 3">
    <name type="scientific">Amycolatopsis azurea DSM 43854</name>
    <dbReference type="NCBI Taxonomy" id="1238180"/>
    <lineage>
        <taxon>Bacteria</taxon>
        <taxon>Bacillati</taxon>
        <taxon>Actinomycetota</taxon>
        <taxon>Actinomycetes</taxon>
        <taxon>Pseudonocardiales</taxon>
        <taxon>Pseudonocardiaceae</taxon>
        <taxon>Amycolatopsis</taxon>
    </lineage>
</organism>
<proteinExistence type="predicted"/>
<name>M2Q848_9PSEU</name>
<dbReference type="EMBL" id="ANMG01000085">
    <property type="protein sequence ID" value="EMD22871.1"/>
    <property type="molecule type" value="Genomic_DNA"/>
</dbReference>
<dbReference type="AlphaFoldDB" id="M2Q848"/>
<evidence type="ECO:0000313" key="2">
    <source>
        <dbReference type="EMBL" id="EMD22871.1"/>
    </source>
</evidence>
<feature type="compositionally biased region" description="Basic residues" evidence="1">
    <location>
        <begin position="59"/>
        <end position="70"/>
    </location>
</feature>
<sequence>MYGHRSAALGVPRSLLGRGRARGLANAHEGTVLLKNRVRRPAPRSPATGSRSDQAPSRQRSRRARATTPP</sequence>
<comment type="caution">
    <text evidence="2">The sequence shown here is derived from an EMBL/GenBank/DDBJ whole genome shotgun (WGS) entry which is preliminary data.</text>
</comment>
<gene>
    <name evidence="2" type="ORF">C791_7871</name>
</gene>
<evidence type="ECO:0000256" key="1">
    <source>
        <dbReference type="SAM" id="MobiDB-lite"/>
    </source>
</evidence>
<protein>
    <submittedName>
        <fullName evidence="2">Uncharacterized protein</fullName>
    </submittedName>
</protein>
<evidence type="ECO:0000313" key="3">
    <source>
        <dbReference type="Proteomes" id="UP000014137"/>
    </source>
</evidence>
<feature type="region of interest" description="Disordered" evidence="1">
    <location>
        <begin position="25"/>
        <end position="70"/>
    </location>
</feature>